<dbReference type="VEuPathDB" id="VectorBase:CSON013974"/>
<evidence type="ECO:0000256" key="3">
    <source>
        <dbReference type="ARBA" id="ARBA00023054"/>
    </source>
</evidence>
<comment type="similarity">
    <text evidence="1">Belongs to the CCDC43 family.</text>
</comment>
<feature type="compositionally biased region" description="Basic and acidic residues" evidence="4">
    <location>
        <begin position="156"/>
        <end position="191"/>
    </location>
</feature>
<dbReference type="InterPro" id="IPR037666">
    <property type="entry name" value="CCDC43"/>
</dbReference>
<proteinExistence type="inferred from homology"/>
<dbReference type="EMBL" id="UFQT01000745">
    <property type="protein sequence ID" value="SSX26897.1"/>
    <property type="molecule type" value="Genomic_DNA"/>
</dbReference>
<organism evidence="8">
    <name type="scientific">Culicoides sonorensis</name>
    <name type="common">Biting midge</name>
    <dbReference type="NCBI Taxonomy" id="179676"/>
    <lineage>
        <taxon>Eukaryota</taxon>
        <taxon>Metazoa</taxon>
        <taxon>Ecdysozoa</taxon>
        <taxon>Arthropoda</taxon>
        <taxon>Hexapoda</taxon>
        <taxon>Insecta</taxon>
        <taxon>Pterygota</taxon>
        <taxon>Neoptera</taxon>
        <taxon>Endopterygota</taxon>
        <taxon>Diptera</taxon>
        <taxon>Nematocera</taxon>
        <taxon>Chironomoidea</taxon>
        <taxon>Ceratopogonidae</taxon>
        <taxon>Ceratopogoninae</taxon>
        <taxon>Culicoides</taxon>
        <taxon>Monoculicoides</taxon>
    </lineage>
</organism>
<reference evidence="8" key="2">
    <citation type="submission" date="2018-07" db="EMBL/GenBank/DDBJ databases">
        <authorList>
            <person name="Quirk P.G."/>
            <person name="Krulwich T.A."/>
        </authorList>
    </citation>
    <scope>NUCLEOTIDE SEQUENCE</scope>
</reference>
<keyword evidence="3" id="KW-0175">Coiled coil</keyword>
<reference evidence="6" key="1">
    <citation type="submission" date="2018-04" db="EMBL/GenBank/DDBJ databases">
        <authorList>
            <person name="Go L.Y."/>
            <person name="Mitchell J.A."/>
        </authorList>
    </citation>
    <scope>NUCLEOTIDE SEQUENCE</scope>
    <source>
        <tissue evidence="6">Whole organism</tissue>
    </source>
</reference>
<evidence type="ECO:0000313" key="7">
    <source>
        <dbReference type="EMBL" id="SSX26897.1"/>
    </source>
</evidence>
<protein>
    <recommendedName>
        <fullName evidence="2">Coiled-coil domain-containing protein 43</fullName>
    </recommendedName>
</protein>
<dbReference type="AlphaFoldDB" id="A0A336MK99"/>
<dbReference type="VEuPathDB" id="VectorBase:CSON001095"/>
<dbReference type="OMA" id="YDETHNQ"/>
<evidence type="ECO:0000313" key="8">
    <source>
        <dbReference type="EMBL" id="SSX29273.1"/>
    </source>
</evidence>
<name>A0A336MK99_CULSO</name>
<feature type="compositionally biased region" description="Acidic residues" evidence="4">
    <location>
        <begin position="127"/>
        <end position="139"/>
    </location>
</feature>
<dbReference type="PANTHER" id="PTHR31684">
    <property type="entry name" value="COILED-COIL DOMAIN-CONTAINING PROTEIN 43"/>
    <property type="match status" value="1"/>
</dbReference>
<feature type="domain" description="CCDC43 PWI-like" evidence="5">
    <location>
        <begin position="3"/>
        <end position="72"/>
    </location>
</feature>
<feature type="region of interest" description="Disordered" evidence="4">
    <location>
        <begin position="123"/>
        <end position="203"/>
    </location>
</feature>
<sequence length="203" mass="23981">MANTFQKYLKQKLKEIQLDESVYTEYIMSILEDESSDDEKRETLTDVLSGVLESNFEEVALEILNKYNEIHPKEEQPEKKPPELDVEDRLVKLLETQKLATNEVRVYTEEEKRIKEQILAQYSQLSADEEEDEEGDGETTTDPNLEKNTNFADVQARIREQRENAKLASEAKKQKDKEDREKQKQLREEKKEKRKTVKGERKR</sequence>
<accession>A0A336MK99</accession>
<gene>
    <name evidence="8" type="primary">CSON001095</name>
    <name evidence="7" type="synonym">CSON013974</name>
</gene>
<dbReference type="Pfam" id="PF26091">
    <property type="entry name" value="PWI_CCDC43"/>
    <property type="match status" value="1"/>
</dbReference>
<dbReference type="PANTHER" id="PTHR31684:SF2">
    <property type="entry name" value="COILED-COIL DOMAIN-CONTAINING PROTEIN 43"/>
    <property type="match status" value="1"/>
</dbReference>
<evidence type="ECO:0000259" key="5">
    <source>
        <dbReference type="Pfam" id="PF26091"/>
    </source>
</evidence>
<dbReference type="InterPro" id="IPR058771">
    <property type="entry name" value="PWI_CCDC43"/>
</dbReference>
<dbReference type="EMBL" id="UFQT01001173">
    <property type="protein sequence ID" value="SSX29273.1"/>
    <property type="molecule type" value="Genomic_DNA"/>
</dbReference>
<evidence type="ECO:0000256" key="1">
    <source>
        <dbReference type="ARBA" id="ARBA00005305"/>
    </source>
</evidence>
<evidence type="ECO:0000313" key="6">
    <source>
        <dbReference type="EMBL" id="SSX09371.1"/>
    </source>
</evidence>
<dbReference type="EMBL" id="UFQS01001173">
    <property type="protein sequence ID" value="SSX09371.1"/>
    <property type="molecule type" value="Genomic_DNA"/>
</dbReference>
<feature type="compositionally biased region" description="Basic residues" evidence="4">
    <location>
        <begin position="192"/>
        <end position="203"/>
    </location>
</feature>
<evidence type="ECO:0000256" key="2">
    <source>
        <dbReference type="ARBA" id="ARBA00016648"/>
    </source>
</evidence>
<evidence type="ECO:0000256" key="4">
    <source>
        <dbReference type="SAM" id="MobiDB-lite"/>
    </source>
</evidence>